<dbReference type="Proteomes" id="UP000070160">
    <property type="component" value="Unassembled WGS sequence"/>
</dbReference>
<evidence type="ECO:0000259" key="2">
    <source>
        <dbReference type="PROSITE" id="PS51168"/>
    </source>
</evidence>
<dbReference type="Gene3D" id="1.20.59.10">
    <property type="entry name" value="Chorismate mutase"/>
    <property type="match status" value="1"/>
</dbReference>
<keyword evidence="4" id="KW-1185">Reference proteome</keyword>
<feature type="domain" description="Chorismate mutase" evidence="2">
    <location>
        <begin position="1"/>
        <end position="84"/>
    </location>
</feature>
<reference evidence="4" key="1">
    <citation type="submission" date="2016-01" db="EMBL/GenBank/DDBJ databases">
        <authorList>
            <person name="Mitreva M."/>
            <person name="Pepin K.H."/>
            <person name="Mihindukulasuriya K.A."/>
            <person name="Fulton R."/>
            <person name="Fronick C."/>
            <person name="O'Laughlin M."/>
            <person name="Miner T."/>
            <person name="Herter B."/>
            <person name="Rosa B.A."/>
            <person name="Cordes M."/>
            <person name="Tomlinson C."/>
            <person name="Wollam A."/>
            <person name="Palsikar V.B."/>
            <person name="Mardis E.R."/>
            <person name="Wilson R.K."/>
        </authorList>
    </citation>
    <scope>NUCLEOTIDE SEQUENCE [LARGE SCALE GENOMIC DNA]</scope>
    <source>
        <strain evidence="4">KA00182</strain>
    </source>
</reference>
<dbReference type="SUPFAM" id="SSF48600">
    <property type="entry name" value="Chorismate mutase II"/>
    <property type="match status" value="1"/>
</dbReference>
<dbReference type="GO" id="GO:0009697">
    <property type="term" value="P:salicylic acid biosynthetic process"/>
    <property type="evidence" value="ECO:0007669"/>
    <property type="project" value="TreeGrafter"/>
</dbReference>
<accession>A0A134CFI9</accession>
<dbReference type="InterPro" id="IPR002701">
    <property type="entry name" value="CM_II_prokaryot"/>
</dbReference>
<dbReference type="RefSeq" id="WP_007391896.1">
    <property type="nucleotide sequence ID" value="NZ_KQ960952.1"/>
</dbReference>
<dbReference type="GO" id="GO:0046417">
    <property type="term" value="P:chorismate metabolic process"/>
    <property type="evidence" value="ECO:0007669"/>
    <property type="project" value="InterPro"/>
</dbReference>
<evidence type="ECO:0000256" key="1">
    <source>
        <dbReference type="ARBA" id="ARBA00023235"/>
    </source>
</evidence>
<dbReference type="InterPro" id="IPR036263">
    <property type="entry name" value="Chorismate_II_sf"/>
</dbReference>
<dbReference type="STRING" id="1588748.HMPREF3182_00945"/>
<dbReference type="PATRIC" id="fig|1588748.3.peg.909"/>
<dbReference type="AlphaFoldDB" id="A0A134CFI9"/>
<name>A0A134CFI9_9FIRM</name>
<dbReference type="GO" id="GO:0004106">
    <property type="term" value="F:chorismate mutase activity"/>
    <property type="evidence" value="ECO:0007669"/>
    <property type="project" value="InterPro"/>
</dbReference>
<dbReference type="EMBL" id="LSDT01000043">
    <property type="protein sequence ID" value="KXB90864.1"/>
    <property type="molecule type" value="Genomic_DNA"/>
</dbReference>
<evidence type="ECO:0000313" key="3">
    <source>
        <dbReference type="EMBL" id="KXB90864.1"/>
    </source>
</evidence>
<dbReference type="PANTHER" id="PTHR38041:SF1">
    <property type="entry name" value="CHORISMATE MUTASE"/>
    <property type="match status" value="1"/>
</dbReference>
<dbReference type="PROSITE" id="PS51168">
    <property type="entry name" value="CHORISMATE_MUT_2"/>
    <property type="match status" value="1"/>
</dbReference>
<protein>
    <submittedName>
        <fullName evidence="3">Chorismate mutase</fullName>
    </submittedName>
</protein>
<dbReference type="Pfam" id="PF01817">
    <property type="entry name" value="CM_2"/>
    <property type="match status" value="1"/>
</dbReference>
<sequence>MNLLTYRNEIDALDKQIIALLEQRFAVVEQVGKYKQKADLGVQDLKREQAVLEGIAMVVQNRQLVQSIQHIYEQILAESRAWEY</sequence>
<comment type="caution">
    <text evidence="3">The sequence shown here is derived from an EMBL/GenBank/DDBJ whole genome shotgun (WGS) entry which is preliminary data.</text>
</comment>
<gene>
    <name evidence="3" type="ORF">HMPREF3182_00945</name>
</gene>
<dbReference type="InterPro" id="IPR051331">
    <property type="entry name" value="Chorismate_mutase-related"/>
</dbReference>
<dbReference type="SMART" id="SM00830">
    <property type="entry name" value="CM_2"/>
    <property type="match status" value="1"/>
</dbReference>
<dbReference type="InterPro" id="IPR036979">
    <property type="entry name" value="CM_dom_sf"/>
</dbReference>
<organism evidence="3 4">
    <name type="scientific">Megasphaera hutchinsoni</name>
    <dbReference type="NCBI Taxonomy" id="1588748"/>
    <lineage>
        <taxon>Bacteria</taxon>
        <taxon>Bacillati</taxon>
        <taxon>Bacillota</taxon>
        <taxon>Negativicutes</taxon>
        <taxon>Veillonellales</taxon>
        <taxon>Veillonellaceae</taxon>
        <taxon>Megasphaera</taxon>
    </lineage>
</organism>
<proteinExistence type="predicted"/>
<dbReference type="PANTHER" id="PTHR38041">
    <property type="entry name" value="CHORISMATE MUTASE"/>
    <property type="match status" value="1"/>
</dbReference>
<keyword evidence="1" id="KW-0413">Isomerase</keyword>
<evidence type="ECO:0000313" key="4">
    <source>
        <dbReference type="Proteomes" id="UP000070160"/>
    </source>
</evidence>